<evidence type="ECO:0000256" key="1">
    <source>
        <dbReference type="ARBA" id="ARBA00004308"/>
    </source>
</evidence>
<evidence type="ECO:0000256" key="6">
    <source>
        <dbReference type="SAM" id="MobiDB-lite"/>
    </source>
</evidence>
<comment type="caution">
    <text evidence="8">The sequence shown here is derived from an EMBL/GenBank/DDBJ whole genome shotgun (WGS) entry which is preliminary data.</text>
</comment>
<evidence type="ECO:0000256" key="5">
    <source>
        <dbReference type="ARBA" id="ARBA00023136"/>
    </source>
</evidence>
<evidence type="ECO:0000256" key="2">
    <source>
        <dbReference type="ARBA" id="ARBA00006613"/>
    </source>
</evidence>
<comment type="similarity">
    <text evidence="2">Belongs to the adaptor complexes large subunit family.</text>
</comment>
<evidence type="ECO:0000313" key="8">
    <source>
        <dbReference type="EMBL" id="RFU27907.1"/>
    </source>
</evidence>
<evidence type="ECO:0000256" key="3">
    <source>
        <dbReference type="ARBA" id="ARBA00022448"/>
    </source>
</evidence>
<dbReference type="InterPro" id="IPR016024">
    <property type="entry name" value="ARM-type_fold"/>
</dbReference>
<dbReference type="SUPFAM" id="SSF48371">
    <property type="entry name" value="ARM repeat"/>
    <property type="match status" value="1"/>
</dbReference>
<feature type="non-terminal residue" evidence="8">
    <location>
        <position position="781"/>
    </location>
</feature>
<dbReference type="PANTHER" id="PTHR11134">
    <property type="entry name" value="ADAPTOR COMPLEX SUBUNIT BETA FAMILY MEMBER"/>
    <property type="match status" value="1"/>
</dbReference>
<reference evidence="8 9" key="1">
    <citation type="submission" date="2018-05" db="EMBL/GenBank/DDBJ databases">
        <title>Draft genome sequence of Scytalidium lignicola DSM 105466, a ubiquitous saprotrophic fungus.</title>
        <authorList>
            <person name="Buettner E."/>
            <person name="Gebauer A.M."/>
            <person name="Hofrichter M."/>
            <person name="Liers C."/>
            <person name="Kellner H."/>
        </authorList>
    </citation>
    <scope>NUCLEOTIDE SEQUENCE [LARGE SCALE GENOMIC DNA]</scope>
    <source>
        <strain evidence="8 9">DSM 105466</strain>
    </source>
</reference>
<dbReference type="OMA" id="NPPEVQW"/>
<dbReference type="InterPro" id="IPR011989">
    <property type="entry name" value="ARM-like"/>
</dbReference>
<protein>
    <recommendedName>
        <fullName evidence="7">Clathrin/coatomer adaptor adaptin-like N-terminal domain-containing protein</fullName>
    </recommendedName>
</protein>
<dbReference type="GO" id="GO:0030117">
    <property type="term" value="C:membrane coat"/>
    <property type="evidence" value="ECO:0007669"/>
    <property type="project" value="InterPro"/>
</dbReference>
<dbReference type="InterPro" id="IPR016342">
    <property type="entry name" value="AP_complex_bsu_1_2_4"/>
</dbReference>
<dbReference type="InterPro" id="IPR026739">
    <property type="entry name" value="AP_beta"/>
</dbReference>
<evidence type="ECO:0000256" key="4">
    <source>
        <dbReference type="ARBA" id="ARBA00022927"/>
    </source>
</evidence>
<dbReference type="GO" id="GO:0030276">
    <property type="term" value="F:clathrin binding"/>
    <property type="evidence" value="ECO:0007669"/>
    <property type="project" value="InterPro"/>
</dbReference>
<name>A0A3E2H3P2_SCYLI</name>
<accession>A0A3E2H3P2</accession>
<dbReference type="GO" id="GO:0012505">
    <property type="term" value="C:endomembrane system"/>
    <property type="evidence" value="ECO:0007669"/>
    <property type="project" value="UniProtKB-SubCell"/>
</dbReference>
<dbReference type="STRING" id="5539.A0A3E2H3P2"/>
<feature type="non-terminal residue" evidence="8">
    <location>
        <position position="1"/>
    </location>
</feature>
<keyword evidence="9" id="KW-1185">Reference proteome</keyword>
<dbReference type="Pfam" id="PF01602">
    <property type="entry name" value="Adaptin_N"/>
    <property type="match status" value="1"/>
</dbReference>
<dbReference type="InterPro" id="IPR002553">
    <property type="entry name" value="Clathrin/coatomer_adapt-like_N"/>
</dbReference>
<gene>
    <name evidence="8" type="ORF">B7463_g8452</name>
</gene>
<dbReference type="GO" id="GO:0016192">
    <property type="term" value="P:vesicle-mediated transport"/>
    <property type="evidence" value="ECO:0007669"/>
    <property type="project" value="InterPro"/>
</dbReference>
<dbReference type="FunFam" id="1.25.10.10:FF:000058">
    <property type="entry name" value="AP complex subunit beta"/>
    <property type="match status" value="1"/>
</dbReference>
<dbReference type="AlphaFoldDB" id="A0A3E2H3P2"/>
<dbReference type="Proteomes" id="UP000258309">
    <property type="component" value="Unassembled WGS sequence"/>
</dbReference>
<evidence type="ECO:0000313" key="9">
    <source>
        <dbReference type="Proteomes" id="UP000258309"/>
    </source>
</evidence>
<dbReference type="Gene3D" id="1.25.10.10">
    <property type="entry name" value="Leucine-rich Repeat Variant"/>
    <property type="match status" value="1"/>
</dbReference>
<dbReference type="PIRSF" id="PIRSF002291">
    <property type="entry name" value="AP_complex_beta"/>
    <property type="match status" value="1"/>
</dbReference>
<dbReference type="OrthoDB" id="10254310at2759"/>
<evidence type="ECO:0000259" key="7">
    <source>
        <dbReference type="Pfam" id="PF01602"/>
    </source>
</evidence>
<dbReference type="EMBL" id="NCSJ02000185">
    <property type="protein sequence ID" value="RFU27907.1"/>
    <property type="molecule type" value="Genomic_DNA"/>
</dbReference>
<comment type="subcellular location">
    <subcellularLocation>
        <location evidence="1">Endomembrane system</location>
    </subcellularLocation>
</comment>
<feature type="region of interest" description="Disordered" evidence="6">
    <location>
        <begin position="684"/>
        <end position="781"/>
    </location>
</feature>
<dbReference type="GO" id="GO:0006886">
    <property type="term" value="P:intracellular protein transport"/>
    <property type="evidence" value="ECO:0007669"/>
    <property type="project" value="InterPro"/>
</dbReference>
<organism evidence="8 9">
    <name type="scientific">Scytalidium lignicola</name>
    <name type="common">Hyphomycete</name>
    <dbReference type="NCBI Taxonomy" id="5539"/>
    <lineage>
        <taxon>Eukaryota</taxon>
        <taxon>Fungi</taxon>
        <taxon>Dikarya</taxon>
        <taxon>Ascomycota</taxon>
        <taxon>Pezizomycotina</taxon>
        <taxon>Leotiomycetes</taxon>
        <taxon>Leotiomycetes incertae sedis</taxon>
        <taxon>Scytalidium</taxon>
    </lineage>
</organism>
<keyword evidence="3" id="KW-0813">Transport</keyword>
<feature type="compositionally biased region" description="Low complexity" evidence="6">
    <location>
        <begin position="705"/>
        <end position="717"/>
    </location>
</feature>
<feature type="compositionally biased region" description="Polar residues" evidence="6">
    <location>
        <begin position="728"/>
        <end position="751"/>
    </location>
</feature>
<feature type="domain" description="Clathrin/coatomer adaptor adaptin-like N-terminal" evidence="7">
    <location>
        <begin position="57"/>
        <end position="573"/>
    </location>
</feature>
<sequence length="781" mass="85765">MKLKCRFKVKPRGGAPYIVTTRSQKFITAKGPDLAAAKYYIQSSKRWIRGAFAAPRKGETFELRAGLVSQYAYERKEAIQKTIMSMTLGKDVSALFPDVLKNIATSDLDQKKLVYLYLMNYAKSHPDLCILAVNTFVQDSEDPNPLVRALAIRTMGCIRVDKMVDYMEEPLRKTLRDESPYVRKTAAICVAKLFDLNPTMCIENGFLDILKDMIGDANPMVVANSVTALAEITETAPETKALRVTPATLKKMLMALNECTEWGRVTLLTTLADYKTTDVTESEHICERVTPQFQHVNPSVVLAAVKVVFLHMKIINPDLTRQYLKKMAPPLVTLVASAPEVQYVALRNIDLLLQANPDILSKELRVFFCKYNDPPYVKLQKLEIMVRIANEKNVDQLLSELKEYALEVDMDFVRRAVKAIGQAAIKIESACEKCVNTLLDLIATKVNYVVQEAVVVIKDIFRKYPGYEGIIPTLCKYIDELDEPNARGALIWIVGEYAEKISNADEILAGFVEGFMEEFTQVQLQILTAVVKLFLKKPDNNQGLVQKILQAATADNDNPDIRDRAYVYWRLLSGDLQVAKNIILSEKPPITTTMSSLSPVLLQQLLSELSTLASVYHKPPEAFVGHGRFGADEIQRAALQEQRQDAAENPIAAVVAAANGGQPGSNAENLLDIDFDGAAPASAEAPIPVGSSGLEGLAGTPQRVASPSGAEAAGSSGMNDMMGLFDVNGSTSNGGAQNTNDLMNGFASLNFSGPSQPPPPQSQLQGENGGKKTNEDLLGMF</sequence>
<proteinExistence type="inferred from homology"/>
<keyword evidence="4" id="KW-0653">Protein transport</keyword>
<keyword evidence="5" id="KW-0472">Membrane</keyword>